<comment type="caution">
    <text evidence="2">The sequence shown here is derived from an EMBL/GenBank/DDBJ whole genome shotgun (WGS) entry which is preliminary data.</text>
</comment>
<keyword evidence="1" id="KW-0812">Transmembrane</keyword>
<evidence type="ECO:0000256" key="1">
    <source>
        <dbReference type="SAM" id="Phobius"/>
    </source>
</evidence>
<name>A0A2M6T0E4_9BACT</name>
<feature type="transmembrane region" description="Helical" evidence="1">
    <location>
        <begin position="12"/>
        <end position="32"/>
    </location>
</feature>
<evidence type="ECO:0000313" key="3">
    <source>
        <dbReference type="Proteomes" id="UP000229390"/>
    </source>
</evidence>
<organism evidence="2 3">
    <name type="scientific">Candidatus Nealsonbacteria bacterium CG08_land_8_20_14_0_20_43_11</name>
    <dbReference type="NCBI Taxonomy" id="1974706"/>
    <lineage>
        <taxon>Bacteria</taxon>
        <taxon>Candidatus Nealsoniibacteriota</taxon>
    </lineage>
</organism>
<keyword evidence="1" id="KW-0472">Membrane</keyword>
<keyword evidence="1" id="KW-1133">Transmembrane helix</keyword>
<proteinExistence type="predicted"/>
<gene>
    <name evidence="2" type="ORF">COT34_02665</name>
</gene>
<sequence length="112" mass="11839">MLIASLNMANSKNIVIIVLVLIIVILVGWTYYTLTVTAPKKAEAVCKASIESEVIPQVKAAAEAVCKASIESEVIPQVKAAAEVECTNLIGQCQQTLQQLMQVPACAAALAQ</sequence>
<evidence type="ECO:0000313" key="2">
    <source>
        <dbReference type="EMBL" id="PIS38635.1"/>
    </source>
</evidence>
<dbReference type="AlphaFoldDB" id="A0A2M6T0E4"/>
<protein>
    <submittedName>
        <fullName evidence="2">Uncharacterized protein</fullName>
    </submittedName>
</protein>
<reference evidence="3" key="1">
    <citation type="submission" date="2017-09" db="EMBL/GenBank/DDBJ databases">
        <title>Depth-based differentiation of microbial function through sediment-hosted aquifers and enrichment of novel symbionts in the deep terrestrial subsurface.</title>
        <authorList>
            <person name="Probst A.J."/>
            <person name="Ladd B."/>
            <person name="Jarett J.K."/>
            <person name="Geller-Mcgrath D.E."/>
            <person name="Sieber C.M.K."/>
            <person name="Emerson J.B."/>
            <person name="Anantharaman K."/>
            <person name="Thomas B.C."/>
            <person name="Malmstrom R."/>
            <person name="Stieglmeier M."/>
            <person name="Klingl A."/>
            <person name="Woyke T."/>
            <person name="Ryan C.M."/>
            <person name="Banfield J.F."/>
        </authorList>
    </citation>
    <scope>NUCLEOTIDE SEQUENCE [LARGE SCALE GENOMIC DNA]</scope>
</reference>
<dbReference type="Proteomes" id="UP000229390">
    <property type="component" value="Unassembled WGS sequence"/>
</dbReference>
<accession>A0A2M6T0E4</accession>
<dbReference type="EMBL" id="PEYE01000043">
    <property type="protein sequence ID" value="PIS38635.1"/>
    <property type="molecule type" value="Genomic_DNA"/>
</dbReference>